<reference evidence="3 4" key="1">
    <citation type="submission" date="2017-12" db="EMBL/GenBank/DDBJ databases">
        <title>Anaerobic carbon monoxide metabolism by Pleomorphomonas carboxyditropha sp. nov., a new mesophilic hydrogenogenic carboxidotroph.</title>
        <authorList>
            <person name="Esquivel-Elizondo S."/>
            <person name="Krajmalnik-Brown R."/>
        </authorList>
    </citation>
    <scope>NUCLEOTIDE SEQUENCE [LARGE SCALE GENOMIC DNA]</scope>
    <source>
        <strain evidence="3 4">R5-392</strain>
    </source>
</reference>
<protein>
    <recommendedName>
        <fullName evidence="5">Serine protease</fullName>
    </recommendedName>
</protein>
<proteinExistence type="predicted"/>
<dbReference type="InterPro" id="IPR009003">
    <property type="entry name" value="Peptidase_S1_PA"/>
</dbReference>
<evidence type="ECO:0000256" key="1">
    <source>
        <dbReference type="SAM" id="MobiDB-lite"/>
    </source>
</evidence>
<evidence type="ECO:0000313" key="3">
    <source>
        <dbReference type="EMBL" id="PKR88371.1"/>
    </source>
</evidence>
<keyword evidence="2" id="KW-0732">Signal</keyword>
<dbReference type="InterPro" id="IPR001940">
    <property type="entry name" value="Peptidase_S1C"/>
</dbReference>
<accession>A0A1I4ULJ8</accession>
<dbReference type="Gene3D" id="2.40.10.10">
    <property type="entry name" value="Trypsin-like serine proteases"/>
    <property type="match status" value="2"/>
</dbReference>
<dbReference type="GO" id="GO:0004252">
    <property type="term" value="F:serine-type endopeptidase activity"/>
    <property type="evidence" value="ECO:0007669"/>
    <property type="project" value="InterPro"/>
</dbReference>
<dbReference type="PRINTS" id="PR00834">
    <property type="entry name" value="PROTEASES2C"/>
</dbReference>
<gene>
    <name evidence="3" type="ORF">CXZ10_15245</name>
</gene>
<dbReference type="InterPro" id="IPR043504">
    <property type="entry name" value="Peptidase_S1_PA_chymotrypsin"/>
</dbReference>
<dbReference type="Proteomes" id="UP000233491">
    <property type="component" value="Unassembled WGS sequence"/>
</dbReference>
<feature type="chain" id="PRO_5015065776" description="Serine protease" evidence="2">
    <location>
        <begin position="27"/>
        <end position="441"/>
    </location>
</feature>
<keyword evidence="4" id="KW-1185">Reference proteome</keyword>
<dbReference type="AlphaFoldDB" id="A0A1I4ULJ8"/>
<evidence type="ECO:0000256" key="2">
    <source>
        <dbReference type="SAM" id="SignalP"/>
    </source>
</evidence>
<dbReference type="PANTHER" id="PTHR43019">
    <property type="entry name" value="SERINE ENDOPROTEASE DEGS"/>
    <property type="match status" value="1"/>
</dbReference>
<dbReference type="PANTHER" id="PTHR43019:SF23">
    <property type="entry name" value="PROTEASE DO-LIKE 5, CHLOROPLASTIC"/>
    <property type="match status" value="1"/>
</dbReference>
<dbReference type="SUPFAM" id="SSF50494">
    <property type="entry name" value="Trypsin-like serine proteases"/>
    <property type="match status" value="1"/>
</dbReference>
<dbReference type="OrthoDB" id="1522627at2"/>
<dbReference type="EMBL" id="PJNW01000012">
    <property type="protein sequence ID" value="PKR88371.1"/>
    <property type="molecule type" value="Genomic_DNA"/>
</dbReference>
<dbReference type="RefSeq" id="WP_101290214.1">
    <property type="nucleotide sequence ID" value="NZ_FOUQ01000008.1"/>
</dbReference>
<comment type="caution">
    <text evidence="3">The sequence shown here is derived from an EMBL/GenBank/DDBJ whole genome shotgun (WGS) entry which is preliminary data.</text>
</comment>
<feature type="region of interest" description="Disordered" evidence="1">
    <location>
        <begin position="190"/>
        <end position="229"/>
    </location>
</feature>
<dbReference type="GO" id="GO:0006508">
    <property type="term" value="P:proteolysis"/>
    <property type="evidence" value="ECO:0007669"/>
    <property type="project" value="InterPro"/>
</dbReference>
<sequence>MSSVSVLSGHLWLVAFLSVLSGPAEALDQDYFLIDDVYADEEKWTVGVNLARQSCIMDMEFVGNTELQVGKDASHGESEYYMMFANPGWSYEEGTDYSVTVKYDRVSTWEGDAVGMKLHAYRGVSLEGIKKDVIDEFGSRGSLFLRIGKTNHGTFNLSTTGKGVAALEECARAVADGSISLDAIAGRIAENGGSGTPAPEQDDRAATPPVDDGSRKKDGESERDEGGGYVTGTGFFVNGDGYLLTNAHVVERCEDAMVRHGVSGVMPAAIVARERTNDLAILKVDATAVAFGKFRGSPQIRLGDSVVVFGYPLAGLLSSTGNLSMGLVSALTGTGDDVSKLQISAPVQSGNSGGAVVDQSGHVVGIVVAKSNYQDRGTAEKPDIEVIQNANFAIKAGMAQFFLDANQVPYEVEPPGDDLRTPDVADIARSFTVQVICEIRQ</sequence>
<evidence type="ECO:0000313" key="4">
    <source>
        <dbReference type="Proteomes" id="UP000233491"/>
    </source>
</evidence>
<organism evidence="3 4">
    <name type="scientific">Pleomorphomonas diazotrophica</name>
    <dbReference type="NCBI Taxonomy" id="1166257"/>
    <lineage>
        <taxon>Bacteria</taxon>
        <taxon>Pseudomonadati</taxon>
        <taxon>Pseudomonadota</taxon>
        <taxon>Alphaproteobacteria</taxon>
        <taxon>Hyphomicrobiales</taxon>
        <taxon>Pleomorphomonadaceae</taxon>
        <taxon>Pleomorphomonas</taxon>
    </lineage>
</organism>
<evidence type="ECO:0008006" key="5">
    <source>
        <dbReference type="Google" id="ProtNLM"/>
    </source>
</evidence>
<feature type="compositionally biased region" description="Basic and acidic residues" evidence="1">
    <location>
        <begin position="212"/>
        <end position="226"/>
    </location>
</feature>
<name>A0A1I4ULJ8_9HYPH</name>
<dbReference type="Pfam" id="PF13365">
    <property type="entry name" value="Trypsin_2"/>
    <property type="match status" value="1"/>
</dbReference>
<feature type="signal peptide" evidence="2">
    <location>
        <begin position="1"/>
        <end position="26"/>
    </location>
</feature>